<comment type="caution">
    <text evidence="2">The sequence shown here is derived from an EMBL/GenBank/DDBJ whole genome shotgun (WGS) entry which is preliminary data.</text>
</comment>
<organism evidence="2 3">
    <name type="scientific">Winkia neuii</name>
    <dbReference type="NCBI Taxonomy" id="33007"/>
    <lineage>
        <taxon>Bacteria</taxon>
        <taxon>Bacillati</taxon>
        <taxon>Actinomycetota</taxon>
        <taxon>Actinomycetes</taxon>
        <taxon>Actinomycetales</taxon>
        <taxon>Actinomycetaceae</taxon>
        <taxon>Winkia</taxon>
    </lineage>
</organism>
<keyword evidence="3" id="KW-1185">Reference proteome</keyword>
<keyword evidence="1" id="KW-0812">Transmembrane</keyword>
<evidence type="ECO:0000313" key="3">
    <source>
        <dbReference type="Proteomes" id="UP000235122"/>
    </source>
</evidence>
<dbReference type="Proteomes" id="UP000235122">
    <property type="component" value="Unassembled WGS sequence"/>
</dbReference>
<evidence type="ECO:0000256" key="1">
    <source>
        <dbReference type="SAM" id="Phobius"/>
    </source>
</evidence>
<dbReference type="AlphaFoldDB" id="A0A2I1ILC4"/>
<dbReference type="STRING" id="33007.HMPREF3198_02122"/>
<accession>A0A2I1ILC4</accession>
<dbReference type="EMBL" id="PKKO01000005">
    <property type="protein sequence ID" value="PKY71930.1"/>
    <property type="molecule type" value="Genomic_DNA"/>
</dbReference>
<sequence>MFAAALPVAILRVVVLGVCPSAEFAHSLQLQLASAYRRAMIELHLVICIAVSTAFVTFTHA</sequence>
<proteinExistence type="predicted"/>
<reference evidence="2 3" key="1">
    <citation type="submission" date="2017-12" db="EMBL/GenBank/DDBJ databases">
        <title>Phylogenetic diversity of female urinary microbiome.</title>
        <authorList>
            <person name="Thomas-White K."/>
            <person name="Wolfe A.J."/>
        </authorList>
    </citation>
    <scope>NUCLEOTIDE SEQUENCE [LARGE SCALE GENOMIC DNA]</scope>
    <source>
        <strain evidence="2 3">UMB0402</strain>
    </source>
</reference>
<evidence type="ECO:0000313" key="2">
    <source>
        <dbReference type="EMBL" id="PKY71930.1"/>
    </source>
</evidence>
<protein>
    <submittedName>
        <fullName evidence="2">Uncharacterized protein</fullName>
    </submittedName>
</protein>
<gene>
    <name evidence="2" type="ORF">CYJ19_09480</name>
</gene>
<feature type="transmembrane region" description="Helical" evidence="1">
    <location>
        <begin position="41"/>
        <end position="59"/>
    </location>
</feature>
<keyword evidence="1" id="KW-0472">Membrane</keyword>
<name>A0A2I1ILC4_9ACTO</name>
<keyword evidence="1" id="KW-1133">Transmembrane helix</keyword>